<sequence>MGNILILNAGYSNKGNYALIISTKLILNYFMADAKICLSGPDKIKTSQLIIERHISHRLYLEKPHTILIGFLYLFKCIYIRLISNFMNVSISKNSRLYYCYNSDIVVNSGGDHLSGEYGLNPLGTFLNISYALALKKPVVLFGESLGYYKNPLIKIIANYILNKTRLILVRENLSKEYLLKNNIKNPDIYVTADPAFYLSPIRESKVIHILNKENIKLEKNPVIGINPSGLINKFENKLDLEKDLNMILAKVSDFLIRELNASILFIPHVYTSTDDDRSSISLIYEKVENKENVSMIKGEYSPQELKGIIGLCDLFIGTRMHAMIAATSMMVPTVGIAYSHKTHGIIGDMLGQEKHILDINQINFEDLVYLIIDAWNNRDTIKSDLEHKIPLVKERALMNGKFVKDLMDSLKIS</sequence>
<dbReference type="OrthoDB" id="135600at2157"/>
<keyword evidence="2" id="KW-0808">Transferase</keyword>
<dbReference type="Proteomes" id="UP000681041">
    <property type="component" value="Chromosome"/>
</dbReference>
<proteinExistence type="predicted"/>
<dbReference type="GeneID" id="64821280"/>
<feature type="domain" description="Polysaccharide pyruvyl transferase" evidence="1">
    <location>
        <begin position="13"/>
        <end position="341"/>
    </location>
</feature>
<accession>A0A8T8KG17</accession>
<reference evidence="2" key="1">
    <citation type="submission" date="2020-07" db="EMBL/GenBank/DDBJ databases">
        <title>Methanobacterium. sp. MethCan genome.</title>
        <authorList>
            <person name="Postec A."/>
            <person name="Quemeneur M."/>
        </authorList>
    </citation>
    <scope>NUCLEOTIDE SEQUENCE</scope>
    <source>
        <strain evidence="2">MethCAN</strain>
    </source>
</reference>
<name>A0A8T8KG17_9EURY</name>
<organism evidence="2 3">
    <name type="scientific">Methanobacterium alkalithermotolerans</name>
    <dbReference type="NCBI Taxonomy" id="2731220"/>
    <lineage>
        <taxon>Archaea</taxon>
        <taxon>Methanobacteriati</taxon>
        <taxon>Methanobacteriota</taxon>
        <taxon>Methanomada group</taxon>
        <taxon>Methanobacteria</taxon>
        <taxon>Methanobacteriales</taxon>
        <taxon>Methanobacteriaceae</taxon>
        <taxon>Methanobacterium</taxon>
    </lineage>
</organism>
<evidence type="ECO:0000313" key="3">
    <source>
        <dbReference type="Proteomes" id="UP000681041"/>
    </source>
</evidence>
<dbReference type="AlphaFoldDB" id="A0A8T8KG17"/>
<protein>
    <submittedName>
        <fullName evidence="2">Polysaccharide pyruvyl transferase family protein</fullName>
    </submittedName>
</protein>
<dbReference type="KEGG" id="meme:HYG87_10905"/>
<gene>
    <name evidence="2" type="ORF">HYG87_10905</name>
</gene>
<dbReference type="Pfam" id="PF04230">
    <property type="entry name" value="PS_pyruv_trans"/>
    <property type="match status" value="1"/>
</dbReference>
<dbReference type="PANTHER" id="PTHR36836">
    <property type="entry name" value="COLANIC ACID BIOSYNTHESIS PROTEIN WCAK"/>
    <property type="match status" value="1"/>
</dbReference>
<dbReference type="GO" id="GO:0016740">
    <property type="term" value="F:transferase activity"/>
    <property type="evidence" value="ECO:0007669"/>
    <property type="project" value="UniProtKB-KW"/>
</dbReference>
<dbReference type="RefSeq" id="WP_211533190.1">
    <property type="nucleotide sequence ID" value="NZ_CP058560.1"/>
</dbReference>
<evidence type="ECO:0000259" key="1">
    <source>
        <dbReference type="Pfam" id="PF04230"/>
    </source>
</evidence>
<dbReference type="EMBL" id="CP058560">
    <property type="protein sequence ID" value="QUH24231.1"/>
    <property type="molecule type" value="Genomic_DNA"/>
</dbReference>
<keyword evidence="3" id="KW-1185">Reference proteome</keyword>
<evidence type="ECO:0000313" key="2">
    <source>
        <dbReference type="EMBL" id="QUH24231.1"/>
    </source>
</evidence>
<dbReference type="PANTHER" id="PTHR36836:SF1">
    <property type="entry name" value="COLANIC ACID BIOSYNTHESIS PROTEIN WCAK"/>
    <property type="match status" value="1"/>
</dbReference>
<dbReference type="InterPro" id="IPR007345">
    <property type="entry name" value="Polysacch_pyruvyl_Trfase"/>
</dbReference>